<accession>A0A2P5WUV3</accession>
<evidence type="ECO:0000256" key="5">
    <source>
        <dbReference type="ARBA" id="ARBA00022723"/>
    </source>
</evidence>
<protein>
    <recommendedName>
        <fullName evidence="13">Cytochrome P450</fullName>
    </recommendedName>
</protein>
<keyword evidence="6 10" id="KW-0560">Oxidoreductase</keyword>
<gene>
    <name evidence="11" type="ORF">GOBAR_AA25789</name>
</gene>
<comment type="subcellular location">
    <subcellularLocation>
        <location evidence="2">Membrane</location>
    </subcellularLocation>
</comment>
<dbReference type="PROSITE" id="PS00086">
    <property type="entry name" value="CYTOCHROME_P450"/>
    <property type="match status" value="1"/>
</dbReference>
<keyword evidence="8 10" id="KW-0503">Monooxygenase</keyword>
<dbReference type="PANTHER" id="PTHR47943:SF9">
    <property type="entry name" value="CYTOCHROME P450"/>
    <property type="match status" value="1"/>
</dbReference>
<evidence type="ECO:0000256" key="6">
    <source>
        <dbReference type="ARBA" id="ARBA00023002"/>
    </source>
</evidence>
<evidence type="ECO:0000256" key="9">
    <source>
        <dbReference type="ARBA" id="ARBA00023136"/>
    </source>
</evidence>
<dbReference type="PANTHER" id="PTHR47943">
    <property type="entry name" value="CYTOCHROME P450 93A3-LIKE"/>
    <property type="match status" value="1"/>
</dbReference>
<dbReference type="Gene3D" id="1.10.630.10">
    <property type="entry name" value="Cytochrome P450"/>
    <property type="match status" value="1"/>
</dbReference>
<dbReference type="SUPFAM" id="SSF48264">
    <property type="entry name" value="Cytochrome P450"/>
    <property type="match status" value="1"/>
</dbReference>
<evidence type="ECO:0000313" key="12">
    <source>
        <dbReference type="Proteomes" id="UP000239757"/>
    </source>
</evidence>
<evidence type="ECO:0000256" key="7">
    <source>
        <dbReference type="ARBA" id="ARBA00023004"/>
    </source>
</evidence>
<dbReference type="GO" id="GO:0016705">
    <property type="term" value="F:oxidoreductase activity, acting on paired donors, with incorporation or reduction of molecular oxygen"/>
    <property type="evidence" value="ECO:0007669"/>
    <property type="project" value="InterPro"/>
</dbReference>
<comment type="similarity">
    <text evidence="3 10">Belongs to the cytochrome P450 family.</text>
</comment>
<evidence type="ECO:0000256" key="2">
    <source>
        <dbReference type="ARBA" id="ARBA00004370"/>
    </source>
</evidence>
<proteinExistence type="inferred from homology"/>
<evidence type="ECO:0000256" key="3">
    <source>
        <dbReference type="ARBA" id="ARBA00010617"/>
    </source>
</evidence>
<dbReference type="EMBL" id="KZ666411">
    <property type="protein sequence ID" value="PPR94878.1"/>
    <property type="molecule type" value="Genomic_DNA"/>
</dbReference>
<evidence type="ECO:0000256" key="10">
    <source>
        <dbReference type="RuleBase" id="RU000461"/>
    </source>
</evidence>
<dbReference type="GO" id="GO:0020037">
    <property type="term" value="F:heme binding"/>
    <property type="evidence" value="ECO:0007669"/>
    <property type="project" value="InterPro"/>
</dbReference>
<dbReference type="GO" id="GO:0004497">
    <property type="term" value="F:monooxygenase activity"/>
    <property type="evidence" value="ECO:0007669"/>
    <property type="project" value="UniProtKB-KW"/>
</dbReference>
<dbReference type="InterPro" id="IPR017972">
    <property type="entry name" value="Cyt_P450_CS"/>
</dbReference>
<evidence type="ECO:0000313" key="11">
    <source>
        <dbReference type="EMBL" id="PPR94878.1"/>
    </source>
</evidence>
<keyword evidence="7 10" id="KW-0408">Iron</keyword>
<evidence type="ECO:0000256" key="8">
    <source>
        <dbReference type="ARBA" id="ARBA00023033"/>
    </source>
</evidence>
<dbReference type="AlphaFoldDB" id="A0A2P5WUV3"/>
<reference evidence="11 12" key="1">
    <citation type="submission" date="2015-01" db="EMBL/GenBank/DDBJ databases">
        <title>Genome of allotetraploid Gossypium barbadense reveals genomic plasticity and fiber elongation in cotton evolution.</title>
        <authorList>
            <person name="Chen X."/>
            <person name="Liu X."/>
            <person name="Zhao B."/>
            <person name="Zheng H."/>
            <person name="Hu Y."/>
            <person name="Lu G."/>
            <person name="Yang C."/>
            <person name="Chen J."/>
            <person name="Shan C."/>
            <person name="Zhang L."/>
            <person name="Zhou Y."/>
            <person name="Wang L."/>
            <person name="Guo W."/>
            <person name="Bai Y."/>
            <person name="Ruan J."/>
            <person name="Shangguan X."/>
            <person name="Mao Y."/>
            <person name="Jiang J."/>
            <person name="Zhu Y."/>
            <person name="Lei J."/>
            <person name="Kang H."/>
            <person name="Chen S."/>
            <person name="He X."/>
            <person name="Wang R."/>
            <person name="Wang Y."/>
            <person name="Chen J."/>
            <person name="Wang L."/>
            <person name="Yu S."/>
            <person name="Wang B."/>
            <person name="Wei J."/>
            <person name="Song S."/>
            <person name="Lu X."/>
            <person name="Gao Z."/>
            <person name="Gu W."/>
            <person name="Deng X."/>
            <person name="Ma D."/>
            <person name="Wang S."/>
            <person name="Liang W."/>
            <person name="Fang L."/>
            <person name="Cai C."/>
            <person name="Zhu X."/>
            <person name="Zhou B."/>
            <person name="Zhang Y."/>
            <person name="Chen Z."/>
            <person name="Xu S."/>
            <person name="Zhu R."/>
            <person name="Wang S."/>
            <person name="Zhang T."/>
            <person name="Zhao G."/>
        </authorList>
    </citation>
    <scope>NUCLEOTIDE SEQUENCE [LARGE SCALE GENOMIC DNA]</scope>
    <source>
        <strain evidence="12">cv. Xinhai21</strain>
        <tissue evidence="11">Leaf</tissue>
    </source>
</reference>
<sequence length="99" mass="11529">MVIKESFRLHPMALSLVPHESTEDVIVNGYFIPKKSRLLVNTWSIARNPKMWSSNVEEFFPERFKDRKIDLRGHDFGTGHRRCPGMQLGVTIRPFDTKS</sequence>
<dbReference type="InterPro" id="IPR036396">
    <property type="entry name" value="Cyt_P450_sf"/>
</dbReference>
<dbReference type="GO" id="GO:0005506">
    <property type="term" value="F:iron ion binding"/>
    <property type="evidence" value="ECO:0007669"/>
    <property type="project" value="InterPro"/>
</dbReference>
<name>A0A2P5WUV3_GOSBA</name>
<evidence type="ECO:0008006" key="13">
    <source>
        <dbReference type="Google" id="ProtNLM"/>
    </source>
</evidence>
<dbReference type="Proteomes" id="UP000239757">
    <property type="component" value="Unassembled WGS sequence"/>
</dbReference>
<dbReference type="OrthoDB" id="2789670at2759"/>
<organism evidence="11 12">
    <name type="scientific">Gossypium barbadense</name>
    <name type="common">Sea Island cotton</name>
    <name type="synonym">Hibiscus barbadensis</name>
    <dbReference type="NCBI Taxonomy" id="3634"/>
    <lineage>
        <taxon>Eukaryota</taxon>
        <taxon>Viridiplantae</taxon>
        <taxon>Streptophyta</taxon>
        <taxon>Embryophyta</taxon>
        <taxon>Tracheophyta</taxon>
        <taxon>Spermatophyta</taxon>
        <taxon>Magnoliopsida</taxon>
        <taxon>eudicotyledons</taxon>
        <taxon>Gunneridae</taxon>
        <taxon>Pentapetalae</taxon>
        <taxon>rosids</taxon>
        <taxon>malvids</taxon>
        <taxon>Malvales</taxon>
        <taxon>Malvaceae</taxon>
        <taxon>Malvoideae</taxon>
        <taxon>Gossypium</taxon>
    </lineage>
</organism>
<dbReference type="InterPro" id="IPR001128">
    <property type="entry name" value="Cyt_P450"/>
</dbReference>
<dbReference type="GO" id="GO:0016020">
    <property type="term" value="C:membrane"/>
    <property type="evidence" value="ECO:0007669"/>
    <property type="project" value="UniProtKB-SubCell"/>
</dbReference>
<keyword evidence="9" id="KW-0472">Membrane</keyword>
<keyword evidence="4 10" id="KW-0349">Heme</keyword>
<dbReference type="Pfam" id="PF00067">
    <property type="entry name" value="p450"/>
    <property type="match status" value="1"/>
</dbReference>
<evidence type="ECO:0000256" key="1">
    <source>
        <dbReference type="ARBA" id="ARBA00001971"/>
    </source>
</evidence>
<evidence type="ECO:0000256" key="4">
    <source>
        <dbReference type="ARBA" id="ARBA00022617"/>
    </source>
</evidence>
<comment type="cofactor">
    <cofactor evidence="1">
        <name>heme</name>
        <dbReference type="ChEBI" id="CHEBI:30413"/>
    </cofactor>
</comment>
<keyword evidence="5 10" id="KW-0479">Metal-binding</keyword>